<keyword evidence="1" id="KW-0812">Transmembrane</keyword>
<evidence type="ECO:0000256" key="1">
    <source>
        <dbReference type="SAM" id="Phobius"/>
    </source>
</evidence>
<name>A0A2V4DP63_9GAMM</name>
<feature type="transmembrane region" description="Helical" evidence="1">
    <location>
        <begin position="39"/>
        <end position="57"/>
    </location>
</feature>
<dbReference type="EMBL" id="QGLO01000004">
    <property type="protein sequence ID" value="PXY91688.1"/>
    <property type="molecule type" value="Genomic_DNA"/>
</dbReference>
<accession>A0A2V4DP63</accession>
<keyword evidence="3" id="KW-1185">Reference proteome</keyword>
<keyword evidence="1" id="KW-1133">Transmembrane helix</keyword>
<dbReference type="AlphaFoldDB" id="A0A2V4DP63"/>
<evidence type="ECO:0000313" key="2">
    <source>
        <dbReference type="EMBL" id="PXY91688.1"/>
    </source>
</evidence>
<reference evidence="2 3" key="1">
    <citation type="submission" date="2018-05" db="EMBL/GenBank/DDBJ databases">
        <title>Reference genomes for bee gut microbiota database.</title>
        <authorList>
            <person name="Ellegaard K.M."/>
        </authorList>
    </citation>
    <scope>NUCLEOTIDE SEQUENCE [LARGE SCALE GENOMIC DNA]</scope>
    <source>
        <strain evidence="2 3">ESL0172</strain>
    </source>
</reference>
<gene>
    <name evidence="2" type="ORF">DKK78_05025</name>
</gene>
<keyword evidence="1" id="KW-0472">Membrane</keyword>
<dbReference type="Proteomes" id="UP000247673">
    <property type="component" value="Unassembled WGS sequence"/>
</dbReference>
<organism evidence="2 3">
    <name type="scientific">Gilliamella apis</name>
    <dbReference type="NCBI Taxonomy" id="1970738"/>
    <lineage>
        <taxon>Bacteria</taxon>
        <taxon>Pseudomonadati</taxon>
        <taxon>Pseudomonadota</taxon>
        <taxon>Gammaproteobacteria</taxon>
        <taxon>Orbales</taxon>
        <taxon>Orbaceae</taxon>
        <taxon>Gilliamella</taxon>
    </lineage>
</organism>
<evidence type="ECO:0000313" key="3">
    <source>
        <dbReference type="Proteomes" id="UP000247673"/>
    </source>
</evidence>
<comment type="caution">
    <text evidence="2">The sequence shown here is derived from an EMBL/GenBank/DDBJ whole genome shotgun (WGS) entry which is preliminary data.</text>
</comment>
<proteinExistence type="predicted"/>
<sequence>MSKFGCKIIFIVILFLMYSPVYANNIVLVNLSRSKFVFDPYAAIFAVVLLFVLWQVFKIWSTWKVKQWEKEEQQQKLQKKVERDRLFAESRARMRLKKQLTKQKSRKKKTPEK</sequence>
<protein>
    <submittedName>
        <fullName evidence="2">Uncharacterized protein</fullName>
    </submittedName>
</protein>